<name>A0ACC5ZN64_9TELE</name>
<gene>
    <name evidence="1" type="ORF">PDJAM_G00176800</name>
</gene>
<organism evidence="1 2">
    <name type="scientific">Pangasius djambal</name>
    <dbReference type="NCBI Taxonomy" id="1691987"/>
    <lineage>
        <taxon>Eukaryota</taxon>
        <taxon>Metazoa</taxon>
        <taxon>Chordata</taxon>
        <taxon>Craniata</taxon>
        <taxon>Vertebrata</taxon>
        <taxon>Euteleostomi</taxon>
        <taxon>Actinopterygii</taxon>
        <taxon>Neopterygii</taxon>
        <taxon>Teleostei</taxon>
        <taxon>Ostariophysi</taxon>
        <taxon>Siluriformes</taxon>
        <taxon>Pangasiidae</taxon>
        <taxon>Pangasius</taxon>
    </lineage>
</organism>
<accession>A0ACC5ZN64</accession>
<reference evidence="1" key="1">
    <citation type="submission" date="2020-02" db="EMBL/GenBank/DDBJ databases">
        <title>Genome sequencing of the panga catfish, Pangasius djambal.</title>
        <authorList>
            <person name="Wen M."/>
            <person name="Zahm M."/>
            <person name="Roques C."/>
            <person name="Cabau C."/>
            <person name="Klopp C."/>
            <person name="Donnadieu C."/>
            <person name="Jouanno E."/>
            <person name="Avarre J.-C."/>
            <person name="Campet M."/>
            <person name="Ha T."/>
            <person name="Dugue R."/>
            <person name="Lampietro C."/>
            <person name="Louis A."/>
            <person name="Herpin A."/>
            <person name="Echchiki A."/>
            <person name="Berthelot C."/>
            <person name="Parey E."/>
            <person name="Roest-Crollius H."/>
            <person name="Braasch I."/>
            <person name="Postlethwait J.H."/>
            <person name="Bobe J."/>
            <person name="Montfort J."/>
            <person name="Bouchez O."/>
            <person name="Begum T."/>
            <person name="Schartl M."/>
            <person name="Gustiano R."/>
            <person name="Guiguen Y."/>
        </authorList>
    </citation>
    <scope>NUCLEOTIDE SEQUENCE</scope>
    <source>
        <strain evidence="1">Pdj_M5554</strain>
    </source>
</reference>
<proteinExistence type="predicted"/>
<keyword evidence="2" id="KW-1185">Reference proteome</keyword>
<sequence length="885" mass="100075">MASEGVLSESLEEHGGDASFLSDTAETETQVDPGGSVLEQLGLDPNSDFSDSGVQQRLEEQRERIRREIRKELKIKEGAENLRRAISDKRNAHQVENQLRSSKRRLDALHTQLQELDAHIMVKGPDDSKDDLPQSGTMGRSSANQERIMALERQLNIELKVKQGAENMIPIYANGATKDKKLLQATQQMLQDSKTKIDIIRMQIHKAKQATEHTGDTQGKPDLCGVELRIEELWHHYRVEHAMAEGAKNMLRLLGAGKAQDKKAITEAQGRLTEASQRLDLLKESLEQRLQELPEDHPKACLIKEELILASSSAFSGRNSTPYVHNQYSTLSKPSPLTGSLKVHLLGCMGVLDMVPGRSRSSAVGLPNFSPGDGRSFKLSSLSLKMPSKTEELSSEVSAVLKLENTVVGQTSWRTVGEQAWDQSFTIELERSREMEIAVYWRDYRSLCGLKYLKLEDFLDNERHRIHLELEPQGLLLAEVTFFNPVIERGPRLQRQKKIFSKQQGKAFLKAKQMNVDIATWISDAVSPPDVAPERSNRRSSHSSQRRPSRGPLCLQDFRLIAVLGRGHFGKVLLSEHKNSRTLFAIKALKKGDIIARDEVESLLCEKRIFETVTGSHHPFLVNLFACFQTPEHVCFVMEYTAGGDLMMHIHADVFSEPRSVFYAACVVLGLQFLHDNKIVYRDLKLDNLLLDTEGFVKIADFGLCKEGMGYGDRTSTFCGTPEFLAPEVLTDTSYTRAVDWWGLGVLIYEMLVGESPFPGDDEEEVFDSIVNDEVRYPRFLSTEAISLMRRLLRRNPERRLGSTERDAEDVKKQPFFRDVDWEALLQRKVVPPFMPSLGGKEDVSNFDAEFTREAPTLTPPREPRTLSRKDQDCFKDFDYVSDLC</sequence>
<evidence type="ECO:0000313" key="1">
    <source>
        <dbReference type="EMBL" id="MCJ8749481.1"/>
    </source>
</evidence>
<evidence type="ECO:0000313" key="2">
    <source>
        <dbReference type="Proteomes" id="UP000830395"/>
    </source>
</evidence>
<protein>
    <submittedName>
        <fullName evidence="1">Uncharacterized protein</fullName>
    </submittedName>
</protein>
<comment type="caution">
    <text evidence="1">The sequence shown here is derived from an EMBL/GenBank/DDBJ whole genome shotgun (WGS) entry which is preliminary data.</text>
</comment>
<dbReference type="Proteomes" id="UP000830395">
    <property type="component" value="Chromosome 29"/>
</dbReference>
<dbReference type="EMBL" id="CM041003">
    <property type="protein sequence ID" value="MCJ8749481.1"/>
    <property type="molecule type" value="Genomic_DNA"/>
</dbReference>